<feature type="compositionally biased region" description="Basic residues" evidence="1">
    <location>
        <begin position="1"/>
        <end position="14"/>
    </location>
</feature>
<protein>
    <submittedName>
        <fullName evidence="2">Uncharacterized protein</fullName>
    </submittedName>
</protein>
<evidence type="ECO:0000313" key="3">
    <source>
        <dbReference type="Proteomes" id="UP000044602"/>
    </source>
</evidence>
<evidence type="ECO:0000256" key="1">
    <source>
        <dbReference type="SAM" id="MobiDB-lite"/>
    </source>
</evidence>
<dbReference type="Proteomes" id="UP000044602">
    <property type="component" value="Unassembled WGS sequence"/>
</dbReference>
<name>A0A0G4MKF1_VERLO</name>
<feature type="region of interest" description="Disordered" evidence="1">
    <location>
        <begin position="66"/>
        <end position="95"/>
    </location>
</feature>
<feature type="compositionally biased region" description="Basic and acidic residues" evidence="1">
    <location>
        <begin position="84"/>
        <end position="95"/>
    </location>
</feature>
<dbReference type="AlphaFoldDB" id="A0A0G4MKF1"/>
<keyword evidence="3" id="KW-1185">Reference proteome</keyword>
<dbReference type="EMBL" id="CVQH01023103">
    <property type="protein sequence ID" value="CRK34659.1"/>
    <property type="molecule type" value="Genomic_DNA"/>
</dbReference>
<sequence>RAQEHHRHQVHLRQQRQADPCRPGHRRQDPLERGLRLHGLWWHVRLHRPDPRQRWQRHHRRWRQRRAQGLRQGLGPLRCGQEGGGHRAPEEAQQG</sequence>
<proteinExistence type="predicted"/>
<feature type="compositionally biased region" description="Low complexity" evidence="1">
    <location>
        <begin position="69"/>
        <end position="78"/>
    </location>
</feature>
<reference evidence="2 3" key="1">
    <citation type="submission" date="2015-05" db="EMBL/GenBank/DDBJ databases">
        <authorList>
            <person name="Wang D.B."/>
            <person name="Wang M."/>
        </authorList>
    </citation>
    <scope>NUCLEOTIDE SEQUENCE [LARGE SCALE GENOMIC DNA]</scope>
    <source>
        <strain evidence="2">VL1</strain>
    </source>
</reference>
<feature type="region of interest" description="Disordered" evidence="1">
    <location>
        <begin position="1"/>
        <end position="32"/>
    </location>
</feature>
<organism evidence="2 3">
    <name type="scientific">Verticillium longisporum</name>
    <name type="common">Verticillium dahliae var. longisporum</name>
    <dbReference type="NCBI Taxonomy" id="100787"/>
    <lineage>
        <taxon>Eukaryota</taxon>
        <taxon>Fungi</taxon>
        <taxon>Dikarya</taxon>
        <taxon>Ascomycota</taxon>
        <taxon>Pezizomycotina</taxon>
        <taxon>Sordariomycetes</taxon>
        <taxon>Hypocreomycetidae</taxon>
        <taxon>Glomerellales</taxon>
        <taxon>Plectosphaerellaceae</taxon>
        <taxon>Verticillium</taxon>
    </lineage>
</organism>
<accession>A0A0G4MKF1</accession>
<evidence type="ECO:0000313" key="2">
    <source>
        <dbReference type="EMBL" id="CRK34659.1"/>
    </source>
</evidence>
<feature type="non-terminal residue" evidence="2">
    <location>
        <position position="1"/>
    </location>
</feature>
<gene>
    <name evidence="2" type="ORF">BN1708_019555</name>
</gene>